<dbReference type="AlphaFoldDB" id="A0A2V2WWB0"/>
<dbReference type="VEuPathDB" id="TriTrypDB:C4B63_10g118"/>
<accession>A0A2V2WWB0</accession>
<dbReference type="VEuPathDB" id="TriTrypDB:TcCL_ESM09688"/>
<dbReference type="VEuPathDB" id="TriTrypDB:TCDM_04278"/>
<dbReference type="EMBL" id="PRFC01000047">
    <property type="protein sequence ID" value="PWV12868.1"/>
    <property type="molecule type" value="Genomic_DNA"/>
</dbReference>
<feature type="compositionally biased region" description="Polar residues" evidence="1">
    <location>
        <begin position="447"/>
        <end position="459"/>
    </location>
</feature>
<evidence type="ECO:0000256" key="1">
    <source>
        <dbReference type="SAM" id="MobiDB-lite"/>
    </source>
</evidence>
<evidence type="ECO:0000313" key="2">
    <source>
        <dbReference type="EMBL" id="PWV12868.1"/>
    </source>
</evidence>
<dbReference type="VEuPathDB" id="TriTrypDB:TcCLB.503643.6"/>
<dbReference type="VEuPathDB" id="TriTrypDB:TCSYLVIO_004281"/>
<proteinExistence type="predicted"/>
<comment type="caution">
    <text evidence="2">The sequence shown here is derived from an EMBL/GenBank/DDBJ whole genome shotgun (WGS) entry which is preliminary data.</text>
</comment>
<gene>
    <name evidence="2" type="ORF">C3747_47g248</name>
</gene>
<dbReference type="VEuPathDB" id="TriTrypDB:TcBrA4_0128570"/>
<feature type="region of interest" description="Disordered" evidence="1">
    <location>
        <begin position="434"/>
        <end position="459"/>
    </location>
</feature>
<evidence type="ECO:0000313" key="3">
    <source>
        <dbReference type="Proteomes" id="UP000246078"/>
    </source>
</evidence>
<dbReference type="VEuPathDB" id="TriTrypDB:TcG_02869"/>
<name>A0A2V2WWB0_TRYCR</name>
<dbReference type="Proteomes" id="UP000246078">
    <property type="component" value="Unassembled WGS sequence"/>
</dbReference>
<protein>
    <submittedName>
        <fullName evidence="2">Uncharacterized protein</fullName>
    </submittedName>
</protein>
<dbReference type="VEuPathDB" id="TriTrypDB:ECC02_007321"/>
<dbReference type="VEuPathDB" id="TriTrypDB:BCY84_00685"/>
<reference evidence="2 3" key="1">
    <citation type="journal article" date="2018" name="Microb. Genom.">
        <title>Expanding an expanded genome: long-read sequencing of Trypanosoma cruzi.</title>
        <authorList>
            <person name="Berna L."/>
            <person name="Rodriguez M."/>
            <person name="Chiribao M.L."/>
            <person name="Parodi-Talice A."/>
            <person name="Pita S."/>
            <person name="Rijo G."/>
            <person name="Alvarez-Valin F."/>
            <person name="Robello C."/>
        </authorList>
    </citation>
    <scope>NUCLEOTIDE SEQUENCE [LARGE SCALE GENOMIC DNA]</scope>
    <source>
        <strain evidence="2 3">TCC</strain>
    </source>
</reference>
<dbReference type="OrthoDB" id="249158at2759"/>
<dbReference type="VEuPathDB" id="TriTrypDB:Tc_MARK_3082"/>
<dbReference type="VEuPathDB" id="TriTrypDB:TcCLB.504121.20"/>
<sequence length="524" mass="57966">MMPSASLPPRPRHTFSLRTVEKLYQRQLESTGAHVRPEQIPTIVEKVQRSLLRVEEVLNYRLQCPASTFHEEKERPLLSKFERVRVGQILANAVLDLAIISMVGGNETADAVTSTRKAPFLPSSHVAAPSLHPYGTEELSDECKHQKLESNLHVGAVEETMELPEVNLLLPVPTGGGSDAGSEASLSVPGRNIVSSKNCRRISKNVSPLAERLPHMPQRVQRNNTITSVDSHGNCSNCKPARASLLSQDMVPYQNPLSHVESPLSPVSVHFKPVLSMHSGADSSSTYPLPRQRPRRYYDIDLQKVSDFTRCLRTVQRLNFTDSDFEKIGLRYAIPGIRELHPKEVQFLLERVDESCYPHGNPFLCSGEEEFFVKRTISMASTGGGTDADVCSVCLTRRETNPKLVHTPSAVTADPQLPDHGTLKKTRVSYCQSFTQQQGPGERDTPTNDTGDSSPQSASIKEQCLPLFRGGKETIVQKKDLQIFLAMVEARLKSVDQEINGRLRFSGTDLASSSGCEDDTAYIA</sequence>
<dbReference type="VEuPathDB" id="TriTrypDB:TCSYLVIO_004280"/>
<dbReference type="VEuPathDB" id="TriTrypDB:C3747_47g248"/>
<organism evidence="2 3">
    <name type="scientific">Trypanosoma cruzi</name>
    <dbReference type="NCBI Taxonomy" id="5693"/>
    <lineage>
        <taxon>Eukaryota</taxon>
        <taxon>Discoba</taxon>
        <taxon>Euglenozoa</taxon>
        <taxon>Kinetoplastea</taxon>
        <taxon>Metakinetoplastina</taxon>
        <taxon>Trypanosomatida</taxon>
        <taxon>Trypanosomatidae</taxon>
        <taxon>Trypanosoma</taxon>
        <taxon>Schizotrypanum</taxon>
    </lineage>
</organism>